<sequence>MGNALDCIAPMNQKEDSRYASSSAAAATFSTRPFFGGKPSLLSSSSSTNKRANNKKGLSVSFDSNDGGHDSSSTIIQEQAIAAALLFRHHQRNGSLPDFIRSTSVVYPSPGNSKKQGGLPKSSSARRRSLSDLTITPQKVVNSHQSAFVSHLGKCHMVEKFNKKKLAIESDLAKLVDQNSCFQELRIDSLETNHFVLVHGGGFGAWCWYKTMTLLEETGFKVDVVDLTGSGVSSSGTHTITSLAHYVKPLTDIFDKLEDGKKVILVGHDFGGACISFVMELYPSKIAKAVFAAAAMLSNGQSALDMFSQQMGSNDVMRQAQIFLYGNGRNNPPTAVDFDKTLLRGLFFNQSSAKDVALASVSMRPIPFEPVLEKLALSDTNYGSIRRFYIKTQEDRAISVCLQETMIESDPPERVFQLKGSDHAPFFSRPQGLHRIFLEIAQVPPKQTSSSTTTELRHLLANDTL</sequence>
<comment type="caution">
    <text evidence="3">The sequence shown here is derived from an EMBL/GenBank/DDBJ whole genome shotgun (WGS) entry which is preliminary data.</text>
</comment>
<dbReference type="InterPro" id="IPR029058">
    <property type="entry name" value="AB_hydrolase_fold"/>
</dbReference>
<evidence type="ECO:0000313" key="3">
    <source>
        <dbReference type="EMBL" id="KAK8485383.1"/>
    </source>
</evidence>
<reference evidence="3 4" key="1">
    <citation type="journal article" date="2024" name="G3 (Bethesda)">
        <title>Genome assembly of Hibiscus sabdariffa L. provides insights into metabolisms of medicinal natural products.</title>
        <authorList>
            <person name="Kim T."/>
        </authorList>
    </citation>
    <scope>NUCLEOTIDE SEQUENCE [LARGE SCALE GENOMIC DNA]</scope>
    <source>
        <strain evidence="3">TK-2024</strain>
        <tissue evidence="3">Old leaves</tissue>
    </source>
</reference>
<evidence type="ECO:0000256" key="1">
    <source>
        <dbReference type="SAM" id="MobiDB-lite"/>
    </source>
</evidence>
<name>A0ABR1ZXC4_9ROSI</name>
<accession>A0ABR1ZXC4</accession>
<feature type="domain" description="AB hydrolase-1" evidence="2">
    <location>
        <begin position="195"/>
        <end position="433"/>
    </location>
</feature>
<dbReference type="SUPFAM" id="SSF53474">
    <property type="entry name" value="alpha/beta-Hydrolases"/>
    <property type="match status" value="1"/>
</dbReference>
<organism evidence="3 4">
    <name type="scientific">Hibiscus sabdariffa</name>
    <name type="common">roselle</name>
    <dbReference type="NCBI Taxonomy" id="183260"/>
    <lineage>
        <taxon>Eukaryota</taxon>
        <taxon>Viridiplantae</taxon>
        <taxon>Streptophyta</taxon>
        <taxon>Embryophyta</taxon>
        <taxon>Tracheophyta</taxon>
        <taxon>Spermatophyta</taxon>
        <taxon>Magnoliopsida</taxon>
        <taxon>eudicotyledons</taxon>
        <taxon>Gunneridae</taxon>
        <taxon>Pentapetalae</taxon>
        <taxon>rosids</taxon>
        <taxon>malvids</taxon>
        <taxon>Malvales</taxon>
        <taxon>Malvaceae</taxon>
        <taxon>Malvoideae</taxon>
        <taxon>Hibiscus</taxon>
    </lineage>
</organism>
<dbReference type="Proteomes" id="UP001472677">
    <property type="component" value="Unassembled WGS sequence"/>
</dbReference>
<evidence type="ECO:0000313" key="4">
    <source>
        <dbReference type="Proteomes" id="UP001472677"/>
    </source>
</evidence>
<protein>
    <recommendedName>
        <fullName evidence="2">AB hydrolase-1 domain-containing protein</fullName>
    </recommendedName>
</protein>
<dbReference type="PANTHER" id="PTHR10992:SF1025">
    <property type="entry name" value="METHYLESTERASE 15, CHLOROPLASTIC-RELATED"/>
    <property type="match status" value="1"/>
</dbReference>
<gene>
    <name evidence="3" type="ORF">V6N12_019195</name>
</gene>
<dbReference type="InterPro" id="IPR045889">
    <property type="entry name" value="MES/HNL"/>
</dbReference>
<evidence type="ECO:0000259" key="2">
    <source>
        <dbReference type="Pfam" id="PF12697"/>
    </source>
</evidence>
<dbReference type="PANTHER" id="PTHR10992">
    <property type="entry name" value="METHYLESTERASE FAMILY MEMBER"/>
    <property type="match status" value="1"/>
</dbReference>
<feature type="region of interest" description="Disordered" evidence="1">
    <location>
        <begin position="40"/>
        <end position="71"/>
    </location>
</feature>
<dbReference type="Pfam" id="PF12697">
    <property type="entry name" value="Abhydrolase_6"/>
    <property type="match status" value="1"/>
</dbReference>
<keyword evidence="4" id="KW-1185">Reference proteome</keyword>
<dbReference type="InterPro" id="IPR000073">
    <property type="entry name" value="AB_hydrolase_1"/>
</dbReference>
<dbReference type="Gene3D" id="3.40.50.1820">
    <property type="entry name" value="alpha/beta hydrolase"/>
    <property type="match status" value="1"/>
</dbReference>
<proteinExistence type="predicted"/>
<dbReference type="EMBL" id="JBBPBM010001291">
    <property type="protein sequence ID" value="KAK8485383.1"/>
    <property type="molecule type" value="Genomic_DNA"/>
</dbReference>
<feature type="region of interest" description="Disordered" evidence="1">
    <location>
        <begin position="107"/>
        <end position="128"/>
    </location>
</feature>